<protein>
    <recommendedName>
        <fullName evidence="2">histidine kinase</fullName>
        <ecNumber evidence="2">2.7.13.3</ecNumber>
    </recommendedName>
</protein>
<keyword evidence="5" id="KW-0902">Two-component regulatory system</keyword>
<dbReference type="EMBL" id="QXGL01000001">
    <property type="protein sequence ID" value="RSX53739.1"/>
    <property type="molecule type" value="Genomic_DNA"/>
</dbReference>
<evidence type="ECO:0000256" key="3">
    <source>
        <dbReference type="ARBA" id="ARBA00022679"/>
    </source>
</evidence>
<feature type="transmembrane region" description="Helical" evidence="8">
    <location>
        <begin position="158"/>
        <end position="179"/>
    </location>
</feature>
<dbReference type="Gene3D" id="3.30.565.10">
    <property type="entry name" value="Histidine kinase-like ATPase, C-terminal domain"/>
    <property type="match status" value="1"/>
</dbReference>
<keyword evidence="10" id="KW-1185">Reference proteome</keyword>
<evidence type="ECO:0000256" key="6">
    <source>
        <dbReference type="SAM" id="Coils"/>
    </source>
</evidence>
<keyword evidence="8" id="KW-0812">Transmembrane</keyword>
<keyword evidence="4 9" id="KW-0418">Kinase</keyword>
<dbReference type="Gene3D" id="1.20.5.1930">
    <property type="match status" value="1"/>
</dbReference>
<dbReference type="GO" id="GO:0000160">
    <property type="term" value="P:phosphorelay signal transduction system"/>
    <property type="evidence" value="ECO:0007669"/>
    <property type="project" value="UniProtKB-KW"/>
</dbReference>
<evidence type="ECO:0000256" key="4">
    <source>
        <dbReference type="ARBA" id="ARBA00022777"/>
    </source>
</evidence>
<feature type="coiled-coil region" evidence="6">
    <location>
        <begin position="176"/>
        <end position="206"/>
    </location>
</feature>
<dbReference type="PANTHER" id="PTHR24421:SF10">
    <property type="entry name" value="NITRATE_NITRITE SENSOR PROTEIN NARQ"/>
    <property type="match status" value="1"/>
</dbReference>
<dbReference type="PANTHER" id="PTHR24421">
    <property type="entry name" value="NITRATE/NITRITE SENSOR PROTEIN NARX-RELATED"/>
    <property type="match status" value="1"/>
</dbReference>
<keyword evidence="6" id="KW-0175">Coiled coil</keyword>
<keyword evidence="8" id="KW-0472">Membrane</keyword>
<feature type="compositionally biased region" description="Polar residues" evidence="7">
    <location>
        <begin position="12"/>
        <end position="25"/>
    </location>
</feature>
<evidence type="ECO:0000256" key="8">
    <source>
        <dbReference type="SAM" id="Phobius"/>
    </source>
</evidence>
<reference evidence="9 10" key="1">
    <citation type="submission" date="2018-09" db="EMBL/GenBank/DDBJ databases">
        <title>Characterization of the phylogenetic diversity of five novel species belonging to the genus Bifidobacterium.</title>
        <authorList>
            <person name="Lugli G.A."/>
            <person name="Duranti S."/>
            <person name="Milani C."/>
        </authorList>
    </citation>
    <scope>NUCLEOTIDE SEQUENCE [LARGE SCALE GENOMIC DNA]</scope>
    <source>
        <strain evidence="9 10">2034B</strain>
    </source>
</reference>
<proteinExistence type="predicted"/>
<evidence type="ECO:0000256" key="2">
    <source>
        <dbReference type="ARBA" id="ARBA00012438"/>
    </source>
</evidence>
<dbReference type="GO" id="GO:0004673">
    <property type="term" value="F:protein histidine kinase activity"/>
    <property type="evidence" value="ECO:0007669"/>
    <property type="project" value="UniProtKB-EC"/>
</dbReference>
<organism evidence="9 10">
    <name type="scientific">Bifidobacterium goeldii</name>
    <dbReference type="NCBI Taxonomy" id="2306975"/>
    <lineage>
        <taxon>Bacteria</taxon>
        <taxon>Bacillati</taxon>
        <taxon>Actinomycetota</taxon>
        <taxon>Actinomycetes</taxon>
        <taxon>Bifidobacteriales</taxon>
        <taxon>Bifidobacteriaceae</taxon>
        <taxon>Bifidobacterium</taxon>
    </lineage>
</organism>
<feature type="transmembrane region" description="Helical" evidence="8">
    <location>
        <begin position="133"/>
        <end position="152"/>
    </location>
</feature>
<evidence type="ECO:0000313" key="10">
    <source>
        <dbReference type="Proteomes" id="UP000287533"/>
    </source>
</evidence>
<dbReference type="Proteomes" id="UP000287533">
    <property type="component" value="Unassembled WGS sequence"/>
</dbReference>
<evidence type="ECO:0000313" key="9">
    <source>
        <dbReference type="EMBL" id="RSX53739.1"/>
    </source>
</evidence>
<comment type="catalytic activity">
    <reaction evidence="1">
        <text>ATP + protein L-histidine = ADP + protein N-phospho-L-histidine.</text>
        <dbReference type="EC" id="2.7.13.3"/>
    </reaction>
</comment>
<keyword evidence="3" id="KW-0808">Transferase</keyword>
<feature type="region of interest" description="Disordered" evidence="7">
    <location>
        <begin position="1"/>
        <end position="25"/>
    </location>
</feature>
<comment type="caution">
    <text evidence="9">The sequence shown here is derived from an EMBL/GenBank/DDBJ whole genome shotgun (WGS) entry which is preliminary data.</text>
</comment>
<dbReference type="OrthoDB" id="3230610at2"/>
<dbReference type="RefSeq" id="WP_125979058.1">
    <property type="nucleotide sequence ID" value="NZ_QXGL01000001.1"/>
</dbReference>
<dbReference type="InterPro" id="IPR036890">
    <property type="entry name" value="HATPase_C_sf"/>
</dbReference>
<dbReference type="AlphaFoldDB" id="A0A430FLG4"/>
<accession>A0A430FLG4</accession>
<keyword evidence="8" id="KW-1133">Transmembrane helix</keyword>
<dbReference type="EC" id="2.7.13.3" evidence="2"/>
<evidence type="ECO:0000256" key="5">
    <source>
        <dbReference type="ARBA" id="ARBA00023012"/>
    </source>
</evidence>
<evidence type="ECO:0000256" key="7">
    <source>
        <dbReference type="SAM" id="MobiDB-lite"/>
    </source>
</evidence>
<name>A0A430FLG4_9BIFI</name>
<gene>
    <name evidence="9" type="ORF">D2E25_0045</name>
</gene>
<evidence type="ECO:0000256" key="1">
    <source>
        <dbReference type="ARBA" id="ARBA00000085"/>
    </source>
</evidence>
<dbReference type="InterPro" id="IPR050482">
    <property type="entry name" value="Sensor_HK_TwoCompSys"/>
</dbReference>
<feature type="transmembrane region" description="Helical" evidence="8">
    <location>
        <begin position="39"/>
        <end position="59"/>
    </location>
</feature>
<feature type="transmembrane region" description="Helical" evidence="8">
    <location>
        <begin position="91"/>
        <end position="112"/>
    </location>
</feature>
<feature type="transmembrane region" description="Helical" evidence="8">
    <location>
        <begin position="66"/>
        <end position="85"/>
    </location>
</feature>
<sequence length="421" mass="44482">MSGPSAKPNAATGINVSVNDPQGDCTTDSSVRNTVMNRLTAIIVAASAGLTIPFAAAALANGAVMIPSALMIAVACVLSVVAYWHPLFSGYAVTLVWACACLSPTLAGGVLLMTMPAAVGGMLATRCNTRHGVVATGAQLLTLTAGTMMGVVRVADDPAAMAVLLLIPVAPLVGLLMAWKQRLDHAREAERELEQRRRVMREQERRTAAATRIHDQVTNRLAYLILRIANDRAKWDADAPDAARLRAELADLSGISQGVLDETRDVIGILDGSRPPVVETATDADPAGETVILREHLDTVAGRLESLGFTVGAAVSGSLPQRYDVDAVNELHDLIDETGNNIAKHAQPHTDCAIHIALDDQQATLTSHNRMQTGPDPSGDVLNSGTGLHVKAARVRRLGGTLDHTVRGSDWTLSARLPLRS</sequence>